<evidence type="ECO:0000313" key="4">
    <source>
        <dbReference type="Proteomes" id="UP000509327"/>
    </source>
</evidence>
<evidence type="ECO:0000313" key="2">
    <source>
        <dbReference type="EMBL" id="QKS55888.1"/>
    </source>
</evidence>
<gene>
    <name evidence="1" type="ORF">DFQ00_102299</name>
    <name evidence="2" type="ORF">HUB98_05770</name>
</gene>
<evidence type="ECO:0000313" key="3">
    <source>
        <dbReference type="Proteomes" id="UP000247790"/>
    </source>
</evidence>
<accession>A0A2V4W065</accession>
<keyword evidence="4" id="KW-1185">Reference proteome</keyword>
<dbReference type="AlphaFoldDB" id="A0A2V4W065"/>
<sequence length="66" mass="7386">MNKRVIINDSTVWKDAIGKSGTIKGSPIRTSNSEDLYLVEFDDAVTKQLSSSYGGFTFKMSDFKFI</sequence>
<dbReference type="Proteomes" id="UP000509327">
    <property type="component" value="Chromosome"/>
</dbReference>
<name>A0A2V4W065_PAEBA</name>
<protein>
    <submittedName>
        <fullName evidence="1">Uncharacterized protein</fullName>
    </submittedName>
</protein>
<organism evidence="1 3">
    <name type="scientific">Paenibacillus barcinonensis</name>
    <dbReference type="NCBI Taxonomy" id="198119"/>
    <lineage>
        <taxon>Bacteria</taxon>
        <taxon>Bacillati</taxon>
        <taxon>Bacillota</taxon>
        <taxon>Bacilli</taxon>
        <taxon>Bacillales</taxon>
        <taxon>Paenibacillaceae</taxon>
        <taxon>Paenibacillus</taxon>
    </lineage>
</organism>
<dbReference type="EMBL" id="QJSW01000002">
    <property type="protein sequence ID" value="PYE51505.1"/>
    <property type="molecule type" value="Genomic_DNA"/>
</dbReference>
<dbReference type="Proteomes" id="UP000247790">
    <property type="component" value="Unassembled WGS sequence"/>
</dbReference>
<reference evidence="2 4" key="2">
    <citation type="submission" date="2020-06" db="EMBL/GenBank/DDBJ databases">
        <title>Complete genome of Paenibacillus barcinonensis KACC11450.</title>
        <authorList>
            <person name="Kim M."/>
            <person name="Park Y.-J."/>
            <person name="Shin J.-H."/>
        </authorList>
    </citation>
    <scope>NUCLEOTIDE SEQUENCE [LARGE SCALE GENOMIC DNA]</scope>
    <source>
        <strain evidence="2 4">KACC11450</strain>
    </source>
</reference>
<dbReference type="EMBL" id="CP054614">
    <property type="protein sequence ID" value="QKS55888.1"/>
    <property type="molecule type" value="Genomic_DNA"/>
</dbReference>
<evidence type="ECO:0000313" key="1">
    <source>
        <dbReference type="EMBL" id="PYE51505.1"/>
    </source>
</evidence>
<proteinExistence type="predicted"/>
<reference evidence="1 3" key="1">
    <citation type="submission" date="2018-06" db="EMBL/GenBank/DDBJ databases">
        <title>Genomic Encyclopedia of Type Strains, Phase III (KMG-III): the genomes of soil and plant-associated and newly described type strains.</title>
        <authorList>
            <person name="Whitman W."/>
        </authorList>
    </citation>
    <scope>NUCLEOTIDE SEQUENCE [LARGE SCALE GENOMIC DNA]</scope>
    <source>
        <strain evidence="1 3">CECT 7022</strain>
    </source>
</reference>
<dbReference type="RefSeq" id="WP_110894585.1">
    <property type="nucleotide sequence ID" value="NZ_CP054614.1"/>
</dbReference>